<feature type="transmembrane region" description="Helical" evidence="1">
    <location>
        <begin position="55"/>
        <end position="76"/>
    </location>
</feature>
<dbReference type="InterPro" id="IPR050706">
    <property type="entry name" value="Cyclic-di-GMP_PDE-like"/>
</dbReference>
<dbReference type="PANTHER" id="PTHR33121:SF79">
    <property type="entry name" value="CYCLIC DI-GMP PHOSPHODIESTERASE PDED-RELATED"/>
    <property type="match status" value="1"/>
</dbReference>
<name>A0A1W2E4K1_9HYPH</name>
<dbReference type="Pfam" id="PF00563">
    <property type="entry name" value="EAL"/>
    <property type="match status" value="1"/>
</dbReference>
<dbReference type="NCBIfam" id="TIGR00254">
    <property type="entry name" value="GGDEF"/>
    <property type="match status" value="1"/>
</dbReference>
<evidence type="ECO:0000259" key="2">
    <source>
        <dbReference type="PROSITE" id="PS50883"/>
    </source>
</evidence>
<dbReference type="InterPro" id="IPR001633">
    <property type="entry name" value="EAL_dom"/>
</dbReference>
<feature type="domain" description="EAL" evidence="2">
    <location>
        <begin position="414"/>
        <end position="665"/>
    </location>
</feature>
<dbReference type="PROSITE" id="PS50887">
    <property type="entry name" value="GGDEF"/>
    <property type="match status" value="1"/>
</dbReference>
<dbReference type="InterPro" id="IPR043128">
    <property type="entry name" value="Rev_trsase/Diguanyl_cyclase"/>
</dbReference>
<keyword evidence="1" id="KW-0472">Membrane</keyword>
<dbReference type="SUPFAM" id="SSF141868">
    <property type="entry name" value="EAL domain-like"/>
    <property type="match status" value="1"/>
</dbReference>
<dbReference type="PANTHER" id="PTHR33121">
    <property type="entry name" value="CYCLIC DI-GMP PHOSPHODIESTERASE PDEF"/>
    <property type="match status" value="1"/>
</dbReference>
<dbReference type="Proteomes" id="UP000192656">
    <property type="component" value="Unassembled WGS sequence"/>
</dbReference>
<evidence type="ECO:0000313" key="4">
    <source>
        <dbReference type="EMBL" id="SMD04771.1"/>
    </source>
</evidence>
<dbReference type="STRING" id="937218.SAMN06297251_12124"/>
<organism evidence="4 5">
    <name type="scientific">Fulvimarina manganoxydans</name>
    <dbReference type="NCBI Taxonomy" id="937218"/>
    <lineage>
        <taxon>Bacteria</taxon>
        <taxon>Pseudomonadati</taxon>
        <taxon>Pseudomonadota</taxon>
        <taxon>Alphaproteobacteria</taxon>
        <taxon>Hyphomicrobiales</taxon>
        <taxon>Aurantimonadaceae</taxon>
        <taxon>Fulvimarina</taxon>
    </lineage>
</organism>
<keyword evidence="1" id="KW-1133">Transmembrane helix</keyword>
<dbReference type="EMBL" id="FWXR01000021">
    <property type="protein sequence ID" value="SMD04771.1"/>
    <property type="molecule type" value="Genomic_DNA"/>
</dbReference>
<dbReference type="AlphaFoldDB" id="A0A1W2E4K1"/>
<dbReference type="Gene3D" id="3.20.20.450">
    <property type="entry name" value="EAL domain"/>
    <property type="match status" value="1"/>
</dbReference>
<feature type="transmembrane region" description="Helical" evidence="1">
    <location>
        <begin position="173"/>
        <end position="190"/>
    </location>
</feature>
<dbReference type="Pfam" id="PF00990">
    <property type="entry name" value="GGDEF"/>
    <property type="match status" value="1"/>
</dbReference>
<dbReference type="SUPFAM" id="SSF55073">
    <property type="entry name" value="Nucleotide cyclase"/>
    <property type="match status" value="1"/>
</dbReference>
<keyword evidence="5" id="KW-1185">Reference proteome</keyword>
<keyword evidence="1" id="KW-0812">Transmembrane</keyword>
<evidence type="ECO:0000259" key="3">
    <source>
        <dbReference type="PROSITE" id="PS50887"/>
    </source>
</evidence>
<dbReference type="InterPro" id="IPR035919">
    <property type="entry name" value="EAL_sf"/>
</dbReference>
<feature type="transmembrane region" description="Helical" evidence="1">
    <location>
        <begin position="29"/>
        <end position="49"/>
    </location>
</feature>
<dbReference type="InterPro" id="IPR000160">
    <property type="entry name" value="GGDEF_dom"/>
</dbReference>
<reference evidence="4 5" key="1">
    <citation type="submission" date="2017-04" db="EMBL/GenBank/DDBJ databases">
        <authorList>
            <person name="Afonso C.L."/>
            <person name="Miller P.J."/>
            <person name="Scott M.A."/>
            <person name="Spackman E."/>
            <person name="Goraichik I."/>
            <person name="Dimitrov K.M."/>
            <person name="Suarez D.L."/>
            <person name="Swayne D.E."/>
        </authorList>
    </citation>
    <scope>NUCLEOTIDE SEQUENCE [LARGE SCALE GENOMIC DNA]</scope>
    <source>
        <strain evidence="4 5">CGMCC 1.10972</strain>
    </source>
</reference>
<dbReference type="PROSITE" id="PS50883">
    <property type="entry name" value="EAL"/>
    <property type="match status" value="1"/>
</dbReference>
<protein>
    <submittedName>
        <fullName evidence="4">Diguanylate cyclase (GGDEF) domain-containing protein</fullName>
    </submittedName>
</protein>
<dbReference type="InterPro" id="IPR029787">
    <property type="entry name" value="Nucleotide_cyclase"/>
</dbReference>
<evidence type="ECO:0000256" key="1">
    <source>
        <dbReference type="SAM" id="Phobius"/>
    </source>
</evidence>
<dbReference type="OrthoDB" id="9814202at2"/>
<feature type="transmembrane region" description="Helical" evidence="1">
    <location>
        <begin position="123"/>
        <end position="141"/>
    </location>
</feature>
<accession>A0A1W2E4K1</accession>
<evidence type="ECO:0000313" key="5">
    <source>
        <dbReference type="Proteomes" id="UP000192656"/>
    </source>
</evidence>
<dbReference type="SMART" id="SM00052">
    <property type="entry name" value="EAL"/>
    <property type="match status" value="1"/>
</dbReference>
<proteinExistence type="predicted"/>
<dbReference type="CDD" id="cd01948">
    <property type="entry name" value="EAL"/>
    <property type="match status" value="1"/>
</dbReference>
<dbReference type="CDD" id="cd01949">
    <property type="entry name" value="GGDEF"/>
    <property type="match status" value="1"/>
</dbReference>
<sequence>MMTAYSNRAHVLPDDDAQATLLNVSLRNAIPGMFVNFVASLGVGSLFGMHGYQWAWHWLALVSVLTVIRVLVCMRIQGWARHTSAPRPSAVRHAQNGLAIGLISGSACWGIFGWFALSVPEPALHYTACIILSAFTAGAIVTLSPYRLIGPAYIWLMMVPALARLFLNGGSDGLLGLLCLVFMFVMTLAHRASARVLRESIDLGRQNSRLVEEMRRTNFYLEDRVAERTRTLHELAHRDQLTGLLNRRGLTVAFNAWIDNEGGPAVLLFLDLDHFKQINDGLGHEAGDLVLSEVARRLSQSCGEQAIALARWGGDEFICLLRPGNMEDQRDGDLRGAADRLAESIASACAAPFHIGGAQCRPMASIGVALYPECGAELDQLVRRADRAGGEAKRRGRGRFVHYDRSLSIAMQRQATIFADFESAMARGEITVVYQPVVDTAKGLVTAYHSRLDWRHPELGVVEPDEFIEVAEANEVIGRVGHVVFDTTLADAAAWRSLGSSARLVVDVSIRQLLAEGFVDQTLSILRKHGLGPSALEIEVVAAALAPQDEVGTIEVLQALRGHGIVITLSEFGSGFIRLARLKDYPIDRLKIDPALTAGDRQSKAVLEGLIHMARHLDLEVIASGIHTLDHARAAVALGIDALQGDVIRHPAPLTAALQPVTIPWLDAPSQTPDASEIAA</sequence>
<feature type="transmembrane region" description="Helical" evidence="1">
    <location>
        <begin position="97"/>
        <end position="117"/>
    </location>
</feature>
<dbReference type="SMART" id="SM00267">
    <property type="entry name" value="GGDEF"/>
    <property type="match status" value="1"/>
</dbReference>
<gene>
    <name evidence="4" type="ORF">SAMN06297251_12124</name>
</gene>
<dbReference type="Gene3D" id="3.30.70.270">
    <property type="match status" value="1"/>
</dbReference>
<dbReference type="GO" id="GO:0071111">
    <property type="term" value="F:cyclic-guanylate-specific phosphodiesterase activity"/>
    <property type="evidence" value="ECO:0007669"/>
    <property type="project" value="InterPro"/>
</dbReference>
<feature type="domain" description="GGDEF" evidence="3">
    <location>
        <begin position="263"/>
        <end position="405"/>
    </location>
</feature>